<gene>
    <name evidence="2" type="ORF">GCM10009547_34210</name>
</gene>
<keyword evidence="3" id="KW-1185">Reference proteome</keyword>
<sequence>MAYFVLAAWVLQGAVGVLLLAGWNRHQQQARVVLGHVGLSVAGLVPWIAFLVTDRATWGWVALGLITVGNTLGDEVLRGRWRRSSGQSSSLLRDYGAAIRAVVTGHFPASVTFHALFAGVVYFAALMACVTA</sequence>
<organism evidence="2 3">
    <name type="scientific">Sporichthya brevicatena</name>
    <dbReference type="NCBI Taxonomy" id="171442"/>
    <lineage>
        <taxon>Bacteria</taxon>
        <taxon>Bacillati</taxon>
        <taxon>Actinomycetota</taxon>
        <taxon>Actinomycetes</taxon>
        <taxon>Sporichthyales</taxon>
        <taxon>Sporichthyaceae</taxon>
        <taxon>Sporichthya</taxon>
    </lineage>
</organism>
<feature type="transmembrane region" description="Helical" evidence="1">
    <location>
        <begin position="32"/>
        <end position="52"/>
    </location>
</feature>
<keyword evidence="1" id="KW-0472">Membrane</keyword>
<dbReference type="Proteomes" id="UP001500957">
    <property type="component" value="Unassembled WGS sequence"/>
</dbReference>
<comment type="caution">
    <text evidence="2">The sequence shown here is derived from an EMBL/GenBank/DDBJ whole genome shotgun (WGS) entry which is preliminary data.</text>
</comment>
<feature type="transmembrane region" description="Helical" evidence="1">
    <location>
        <begin position="98"/>
        <end position="125"/>
    </location>
</feature>
<name>A0ABN1H338_9ACTN</name>
<proteinExistence type="predicted"/>
<keyword evidence="1" id="KW-1133">Transmembrane helix</keyword>
<evidence type="ECO:0000313" key="2">
    <source>
        <dbReference type="EMBL" id="GAA0627775.1"/>
    </source>
</evidence>
<keyword evidence="1" id="KW-0812">Transmembrane</keyword>
<accession>A0ABN1H338</accession>
<dbReference type="EMBL" id="BAAAHE010000030">
    <property type="protein sequence ID" value="GAA0627775.1"/>
    <property type="molecule type" value="Genomic_DNA"/>
</dbReference>
<protein>
    <submittedName>
        <fullName evidence="2">Uncharacterized protein</fullName>
    </submittedName>
</protein>
<evidence type="ECO:0000313" key="3">
    <source>
        <dbReference type="Proteomes" id="UP001500957"/>
    </source>
</evidence>
<feature type="transmembrane region" description="Helical" evidence="1">
    <location>
        <begin position="6"/>
        <end position="23"/>
    </location>
</feature>
<evidence type="ECO:0000256" key="1">
    <source>
        <dbReference type="SAM" id="Phobius"/>
    </source>
</evidence>
<dbReference type="RefSeq" id="WP_344606943.1">
    <property type="nucleotide sequence ID" value="NZ_BAAAHE010000030.1"/>
</dbReference>
<feature type="transmembrane region" description="Helical" evidence="1">
    <location>
        <begin position="58"/>
        <end position="77"/>
    </location>
</feature>
<reference evidence="2 3" key="1">
    <citation type="journal article" date="2019" name="Int. J. Syst. Evol. Microbiol.">
        <title>The Global Catalogue of Microorganisms (GCM) 10K type strain sequencing project: providing services to taxonomists for standard genome sequencing and annotation.</title>
        <authorList>
            <consortium name="The Broad Institute Genomics Platform"/>
            <consortium name="The Broad Institute Genome Sequencing Center for Infectious Disease"/>
            <person name="Wu L."/>
            <person name="Ma J."/>
        </authorList>
    </citation>
    <scope>NUCLEOTIDE SEQUENCE [LARGE SCALE GENOMIC DNA]</scope>
    <source>
        <strain evidence="2 3">JCM 10671</strain>
    </source>
</reference>